<feature type="compositionally biased region" description="Polar residues" evidence="1">
    <location>
        <begin position="606"/>
        <end position="615"/>
    </location>
</feature>
<dbReference type="Gene3D" id="1.20.80.10">
    <property type="match status" value="1"/>
</dbReference>
<evidence type="ECO:0000259" key="3">
    <source>
        <dbReference type="PROSITE" id="PS50057"/>
    </source>
</evidence>
<dbReference type="PANTHER" id="PTHR13429:SF7">
    <property type="entry name" value="FERM DOMAIN-CONTAINING PROTEIN 1"/>
    <property type="match status" value="1"/>
</dbReference>
<organism evidence="4">
    <name type="scientific">Equus asinus asinus</name>
    <dbReference type="NCBI Taxonomy" id="83772"/>
    <lineage>
        <taxon>Eukaryota</taxon>
        <taxon>Metazoa</taxon>
        <taxon>Chordata</taxon>
        <taxon>Craniata</taxon>
        <taxon>Vertebrata</taxon>
        <taxon>Euteleostomi</taxon>
        <taxon>Mammalia</taxon>
        <taxon>Eutheria</taxon>
        <taxon>Laurasiatheria</taxon>
        <taxon>Perissodactyla</taxon>
        <taxon>Equidae</taxon>
        <taxon>Equus</taxon>
    </lineage>
</organism>
<proteinExistence type="predicted"/>
<dbReference type="GO" id="GO:0098592">
    <property type="term" value="C:cytoplasmic side of apical plasma membrane"/>
    <property type="evidence" value="ECO:0007669"/>
    <property type="project" value="TreeGrafter"/>
</dbReference>
<dbReference type="InterPro" id="IPR035963">
    <property type="entry name" value="FERM_2"/>
</dbReference>
<dbReference type="Ensembl" id="ENSEAST00005000621.1">
    <property type="protein sequence ID" value="ENSEASP00005000517.1"/>
    <property type="gene ID" value="ENSEASG00005000482.1"/>
</dbReference>
<dbReference type="GO" id="GO:0035332">
    <property type="term" value="P:positive regulation of hippo signaling"/>
    <property type="evidence" value="ECO:0007669"/>
    <property type="project" value="TreeGrafter"/>
</dbReference>
<feature type="compositionally biased region" description="Polar residues" evidence="1">
    <location>
        <begin position="583"/>
        <end position="596"/>
    </location>
</feature>
<feature type="compositionally biased region" description="Low complexity" evidence="1">
    <location>
        <begin position="435"/>
        <end position="444"/>
    </location>
</feature>
<dbReference type="CDD" id="cd14473">
    <property type="entry name" value="FERM_B-lobe"/>
    <property type="match status" value="1"/>
</dbReference>
<dbReference type="SMART" id="SM01196">
    <property type="entry name" value="FERM_C"/>
    <property type="match status" value="1"/>
</dbReference>
<feature type="compositionally biased region" description="Low complexity" evidence="1">
    <location>
        <begin position="373"/>
        <end position="384"/>
    </location>
</feature>
<dbReference type="PANTHER" id="PTHR13429">
    <property type="entry name" value="FERM DOMAIN (PROTEIN4.1-EZRIN-RADIXIN-MOESIN) FAMILY"/>
    <property type="match status" value="1"/>
</dbReference>
<dbReference type="SUPFAM" id="SSF47031">
    <property type="entry name" value="Second domain of FERM"/>
    <property type="match status" value="1"/>
</dbReference>
<reference evidence="4" key="1">
    <citation type="submission" date="2023-03" db="UniProtKB">
        <authorList>
            <consortium name="Ensembl"/>
        </authorList>
    </citation>
    <scope>IDENTIFICATION</scope>
</reference>
<keyword evidence="2" id="KW-0812">Transmembrane</keyword>
<dbReference type="CDD" id="cd13185">
    <property type="entry name" value="FERM_C_FRMD1_FRMD6"/>
    <property type="match status" value="1"/>
</dbReference>
<dbReference type="InterPro" id="IPR011993">
    <property type="entry name" value="PH-like_dom_sf"/>
</dbReference>
<feature type="region of interest" description="Disordered" evidence="1">
    <location>
        <begin position="579"/>
        <end position="615"/>
    </location>
</feature>
<keyword evidence="2" id="KW-1133">Transmembrane helix</keyword>
<dbReference type="InterPro" id="IPR047145">
    <property type="entry name" value="FRMD6-like"/>
</dbReference>
<dbReference type="Pfam" id="PF09380">
    <property type="entry name" value="FERM_C"/>
    <property type="match status" value="1"/>
</dbReference>
<dbReference type="InterPro" id="IPR014352">
    <property type="entry name" value="FERM/acyl-CoA-bd_prot_sf"/>
</dbReference>
<dbReference type="InterPro" id="IPR041781">
    <property type="entry name" value="FRMD6-FERM_C"/>
</dbReference>
<feature type="compositionally biased region" description="Low complexity" evidence="1">
    <location>
        <begin position="492"/>
        <end position="515"/>
    </location>
</feature>
<protein>
    <recommendedName>
        <fullName evidence="3">FERM domain-containing protein</fullName>
    </recommendedName>
</protein>
<dbReference type="PROSITE" id="PS50057">
    <property type="entry name" value="FERM_3"/>
    <property type="match status" value="1"/>
</dbReference>
<dbReference type="InterPro" id="IPR019748">
    <property type="entry name" value="FERM_central"/>
</dbReference>
<sequence length="653" mass="70479">MWLCGSFFRSHEGENWRCGAMEVGRPVLWGHPRSQCQQILSSPFPEPSPRLPCPWGNEQTEGLVCGARHLYTRSALTQRGRFPGGLCGRGATRQGREHLECREGGGLGAGCGGTAGARCRPLTQTPAASSDRRARHLYYCHLKERVLRSECAHRDEAYFLLAAYGLQADLGNHREAAHSGRYFEPHAYFPPWIITRRGSAYILRHAPAMHREQRGLSPREAVLRFIREACRLEDVPVHFFRLLQDKKGEQPTIVLGLTLKGMHIYQEVNHAPQLLYDFPWSHVGKLAFLGKKFEIRLDGLPSAQKLVYYTGCASRSRHLLQLLSSSHQLHLALQPLLRQLRELEEAEEKKCYRESYISDTLELELDPAGGGSPSSPSSKDSGQRPPHRLSLLSADSHGSSHTSGVEADSRALEPGEMSVDEPFVSELFCGQVPSCSSSTSQCSSGMDGGGPKGDARDQRDGPGGGGPRPKPRARPAQPPLGARRAPQMGVHGLPLPAPARGRPAPAGVRGVGALPRGSAHAGLGPRSTAPPTLGSILTAQLGPHGRGSVLAARLRPRGPPSTLHSLSHVGLHGAGLHSCGTAPPTQRLSPRRTTGPHSAAPPEPRQASTSGQSLTLAPFHPAGGLVTRVSGAALSALAVFFLCLHLSEMWRLL</sequence>
<evidence type="ECO:0000313" key="4">
    <source>
        <dbReference type="Ensembl" id="ENSEASP00005000517.1"/>
    </source>
</evidence>
<dbReference type="AlphaFoldDB" id="A0A8C4KRH5"/>
<dbReference type="Gene3D" id="2.30.29.30">
    <property type="entry name" value="Pleckstrin-homology domain (PH domain)/Phosphotyrosine-binding domain (PTB)"/>
    <property type="match status" value="1"/>
</dbReference>
<accession>A0A8C4KRH5</accession>
<dbReference type="InterPro" id="IPR018980">
    <property type="entry name" value="FERM_PH-like_C"/>
</dbReference>
<keyword evidence="2" id="KW-0472">Membrane</keyword>
<dbReference type="InterPro" id="IPR000299">
    <property type="entry name" value="FERM_domain"/>
</dbReference>
<feature type="region of interest" description="Disordered" evidence="1">
    <location>
        <begin position="435"/>
        <end position="531"/>
    </location>
</feature>
<evidence type="ECO:0000256" key="1">
    <source>
        <dbReference type="SAM" id="MobiDB-lite"/>
    </source>
</evidence>
<feature type="region of interest" description="Disordered" evidence="1">
    <location>
        <begin position="364"/>
        <end position="409"/>
    </location>
</feature>
<dbReference type="Pfam" id="PF00373">
    <property type="entry name" value="FERM_M"/>
    <property type="match status" value="1"/>
</dbReference>
<feature type="transmembrane region" description="Helical" evidence="2">
    <location>
        <begin position="625"/>
        <end position="647"/>
    </location>
</feature>
<evidence type="ECO:0000256" key="2">
    <source>
        <dbReference type="SAM" id="Phobius"/>
    </source>
</evidence>
<name>A0A8C4KRH5_EQUAS</name>
<feature type="domain" description="FERM" evidence="3">
    <location>
        <begin position="1"/>
        <end position="334"/>
    </location>
</feature>
<dbReference type="SUPFAM" id="SSF50729">
    <property type="entry name" value="PH domain-like"/>
    <property type="match status" value="1"/>
</dbReference>